<protein>
    <submittedName>
        <fullName evidence="1">Uncharacterized protein</fullName>
    </submittedName>
</protein>
<organism evidence="1 2">
    <name type="scientific">Xenotaenia resolanae</name>
    <dbReference type="NCBI Taxonomy" id="208358"/>
    <lineage>
        <taxon>Eukaryota</taxon>
        <taxon>Metazoa</taxon>
        <taxon>Chordata</taxon>
        <taxon>Craniata</taxon>
        <taxon>Vertebrata</taxon>
        <taxon>Euteleostomi</taxon>
        <taxon>Actinopterygii</taxon>
        <taxon>Neopterygii</taxon>
        <taxon>Teleostei</taxon>
        <taxon>Neoteleostei</taxon>
        <taxon>Acanthomorphata</taxon>
        <taxon>Ovalentaria</taxon>
        <taxon>Atherinomorphae</taxon>
        <taxon>Cyprinodontiformes</taxon>
        <taxon>Goodeidae</taxon>
        <taxon>Xenotaenia</taxon>
    </lineage>
</organism>
<comment type="caution">
    <text evidence="1">The sequence shown here is derived from an EMBL/GenBank/DDBJ whole genome shotgun (WGS) entry which is preliminary data.</text>
</comment>
<evidence type="ECO:0000313" key="2">
    <source>
        <dbReference type="Proteomes" id="UP001444071"/>
    </source>
</evidence>
<dbReference type="Proteomes" id="UP001444071">
    <property type="component" value="Unassembled WGS sequence"/>
</dbReference>
<reference evidence="1 2" key="1">
    <citation type="submission" date="2021-06" db="EMBL/GenBank/DDBJ databases">
        <authorList>
            <person name="Palmer J.M."/>
        </authorList>
    </citation>
    <scope>NUCLEOTIDE SEQUENCE [LARGE SCALE GENOMIC DNA]</scope>
    <source>
        <strain evidence="1 2">XR_2019</strain>
        <tissue evidence="1">Muscle</tissue>
    </source>
</reference>
<name>A0ABV0W1D3_9TELE</name>
<dbReference type="EMBL" id="JAHRIM010021261">
    <property type="protein sequence ID" value="MEQ2262964.1"/>
    <property type="molecule type" value="Genomic_DNA"/>
</dbReference>
<accession>A0ABV0W1D3</accession>
<keyword evidence="2" id="KW-1185">Reference proteome</keyword>
<gene>
    <name evidence="1" type="ORF">XENORESO_001419</name>
</gene>
<sequence>MISLFCKKKKKKKKSKQSVFLCTSKQKKFPFCFYGANKREERRGTAKKRKPRLNRSWGMTLPLISPSLKTRKIPHTERLVGHAESRVKGERKGLFCAFHPFLVLKYSHTDINTSLRTHTSAHRHQSLLEGGSDLSLCSANQKMLQRVSATSSWWLLWLYKD</sequence>
<proteinExistence type="predicted"/>
<evidence type="ECO:0000313" key="1">
    <source>
        <dbReference type="EMBL" id="MEQ2262964.1"/>
    </source>
</evidence>